<organism evidence="1 2">
    <name type="scientific">Pullulanibacillus pueri</name>
    <dbReference type="NCBI Taxonomy" id="1437324"/>
    <lineage>
        <taxon>Bacteria</taxon>
        <taxon>Bacillati</taxon>
        <taxon>Bacillota</taxon>
        <taxon>Bacilli</taxon>
        <taxon>Bacillales</taxon>
        <taxon>Sporolactobacillaceae</taxon>
        <taxon>Pullulanibacillus</taxon>
    </lineage>
</organism>
<reference evidence="1" key="2">
    <citation type="submission" date="2020-09" db="EMBL/GenBank/DDBJ databases">
        <authorList>
            <person name="Sun Q."/>
            <person name="Zhou Y."/>
        </authorList>
    </citation>
    <scope>NUCLEOTIDE SEQUENCE</scope>
    <source>
        <strain evidence="1">CGMCC 1.12777</strain>
    </source>
</reference>
<dbReference type="PANTHER" id="PTHR43649">
    <property type="entry name" value="ARABINOSE-BINDING PROTEIN-RELATED"/>
    <property type="match status" value="1"/>
</dbReference>
<proteinExistence type="predicted"/>
<comment type="caution">
    <text evidence="1">The sequence shown here is derived from an EMBL/GenBank/DDBJ whole genome shotgun (WGS) entry which is preliminary data.</text>
</comment>
<dbReference type="Pfam" id="PF01547">
    <property type="entry name" value="SBP_bac_1"/>
    <property type="match status" value="1"/>
</dbReference>
<dbReference type="CDD" id="cd13585">
    <property type="entry name" value="PBP2_TMBP_like"/>
    <property type="match status" value="1"/>
</dbReference>
<name>A0A8J2ZW00_9BACL</name>
<accession>A0A8J2ZW00</accession>
<dbReference type="Gene3D" id="3.40.190.10">
    <property type="entry name" value="Periplasmic binding protein-like II"/>
    <property type="match status" value="2"/>
</dbReference>
<gene>
    <name evidence="1" type="ORF">GCM10007096_21840</name>
</gene>
<dbReference type="Proteomes" id="UP000656813">
    <property type="component" value="Unassembled WGS sequence"/>
</dbReference>
<reference evidence="1" key="1">
    <citation type="journal article" date="2014" name="Int. J. Syst. Evol. Microbiol.">
        <title>Complete genome sequence of Corynebacterium casei LMG S-19264T (=DSM 44701T), isolated from a smear-ripened cheese.</title>
        <authorList>
            <consortium name="US DOE Joint Genome Institute (JGI-PGF)"/>
            <person name="Walter F."/>
            <person name="Albersmeier A."/>
            <person name="Kalinowski J."/>
            <person name="Ruckert C."/>
        </authorList>
    </citation>
    <scope>NUCLEOTIDE SEQUENCE</scope>
    <source>
        <strain evidence="1">CGMCC 1.12777</strain>
    </source>
</reference>
<dbReference type="AlphaFoldDB" id="A0A8J2ZW00"/>
<dbReference type="RefSeq" id="WP_188497438.1">
    <property type="nucleotide sequence ID" value="NZ_BMFV01000015.1"/>
</dbReference>
<keyword evidence="2" id="KW-1185">Reference proteome</keyword>
<protein>
    <submittedName>
        <fullName evidence="1">ABC transporter ATP-binding protein</fullName>
    </submittedName>
</protein>
<evidence type="ECO:0000313" key="1">
    <source>
        <dbReference type="EMBL" id="GGH82445.1"/>
    </source>
</evidence>
<dbReference type="InterPro" id="IPR006059">
    <property type="entry name" value="SBP"/>
</dbReference>
<dbReference type="PANTHER" id="PTHR43649:SF12">
    <property type="entry name" value="DIACETYLCHITOBIOSE BINDING PROTEIN DASA"/>
    <property type="match status" value="1"/>
</dbReference>
<evidence type="ECO:0000313" key="2">
    <source>
        <dbReference type="Proteomes" id="UP000656813"/>
    </source>
</evidence>
<dbReference type="GO" id="GO:0005524">
    <property type="term" value="F:ATP binding"/>
    <property type="evidence" value="ECO:0007669"/>
    <property type="project" value="UniProtKB-KW"/>
</dbReference>
<keyword evidence="1" id="KW-0067">ATP-binding</keyword>
<dbReference type="PROSITE" id="PS51257">
    <property type="entry name" value="PROKAR_LIPOPROTEIN"/>
    <property type="match status" value="1"/>
</dbReference>
<dbReference type="EMBL" id="BMFV01000015">
    <property type="protein sequence ID" value="GGH82445.1"/>
    <property type="molecule type" value="Genomic_DNA"/>
</dbReference>
<sequence>MNIRKFILIISSCLLIIGLIGCGNDESTSGKKAKQVVIHFSWWGDTTRNKVYNSIIKKFEKEHPNIIVKGQSGNWSDYWDKLTTQMAGGNAPDIISMHPDYVSDYARRNGLLDLDKYVDSGVLNLDDFTESVRDSGKIDEKLYMVSQGVSLGGQMYNTALFDQLGVDYPNMNWTWDDFVQKATDITEALKSKGQSKGHWGVTDESTDFGLFHNFVREKGKDLYTSDGKLAFDKNDLVEWFTMWDEMREKGIIPDAATSNEYASVSLEQSLFAKEKVAIAGAPGNQLYLYQQQVKNGKVNMVRQPTMEDGENGEYVGGAYLSVSANSKHPREAAKFIDFFVNSEKSLKIFKVEQGIPGSTKMTKFVKPLLDPAQRDGVDYVEKALQYAGQSPYPPVGSAEITTAFNNAATSIAYGKASIKQAADHFMTTAGRILNQ</sequence>
<dbReference type="InterPro" id="IPR050490">
    <property type="entry name" value="Bact_solute-bd_prot1"/>
</dbReference>
<dbReference type="SUPFAM" id="SSF53850">
    <property type="entry name" value="Periplasmic binding protein-like II"/>
    <property type="match status" value="1"/>
</dbReference>
<keyword evidence="1" id="KW-0547">Nucleotide-binding</keyword>